<reference evidence="2 3" key="3">
    <citation type="journal article" date="2022" name="Int. J. Syst. Evol. Microbiol.">
        <title>Strains of Bradyrhizobium barranii sp. nov. associated with legumes native to Canada are symbionts of soybeans and belong to different subspecies (subsp. barranii subsp. nov. and subsp. apii subsp. nov.) and symbiovars (sv. glycinearum and sv. septentrionale).</title>
        <authorList>
            <person name="Bromfield E.S.P."/>
            <person name="Cloutier S."/>
            <person name="Wasai-Hara S."/>
            <person name="Minamisawa K."/>
        </authorList>
    </citation>
    <scope>NUCLEOTIDE SEQUENCE [LARGE SCALE GENOMIC DNA]</scope>
    <source>
        <strain evidence="2 3">323S2</strain>
    </source>
</reference>
<dbReference type="RefSeq" id="WP_166343877.1">
    <property type="nucleotide sequence ID" value="NZ_CP088280.1"/>
</dbReference>
<dbReference type="EMBL" id="JACBFH010000001">
    <property type="protein sequence ID" value="NYY88085.1"/>
    <property type="molecule type" value="Genomic_DNA"/>
</dbReference>
<reference evidence="2 3" key="1">
    <citation type="journal article" date="2017" name="Syst. Appl. Microbiol.">
        <title>Soybeans inoculated with root zone soils of Canadian native legumes harbour diverse and novel Bradyrhizobium spp. that possess agricultural potential.</title>
        <authorList>
            <person name="Bromfield E.S.P."/>
            <person name="Cloutier S."/>
            <person name="Tambong J.T."/>
            <person name="Tran Thi T.V."/>
        </authorList>
    </citation>
    <scope>NUCLEOTIDE SEQUENCE [LARGE SCALE GENOMIC DNA]</scope>
    <source>
        <strain evidence="2 3">323S2</strain>
    </source>
</reference>
<gene>
    <name evidence="2" type="ORF">G6321_00011890</name>
    <name evidence="1" type="ORF">G6321_06360</name>
</gene>
<proteinExistence type="predicted"/>
<organism evidence="1">
    <name type="scientific">Bradyrhizobium barranii subsp. barranii</name>
    <dbReference type="NCBI Taxonomy" id="2823807"/>
    <lineage>
        <taxon>Bacteria</taxon>
        <taxon>Pseudomonadati</taxon>
        <taxon>Pseudomonadota</taxon>
        <taxon>Alphaproteobacteria</taxon>
        <taxon>Hyphomicrobiales</taxon>
        <taxon>Nitrobacteraceae</taxon>
        <taxon>Bradyrhizobium</taxon>
        <taxon>Bradyrhizobium barranii</taxon>
    </lineage>
</organism>
<reference evidence="1" key="2">
    <citation type="submission" date="2020-06" db="EMBL/GenBank/DDBJ databases">
        <title>Whole Genome Sequence of Bradyrhizobium sp. Strain 323S2.</title>
        <authorList>
            <person name="Bromfield E.S.P."/>
        </authorList>
    </citation>
    <scope>NUCLEOTIDE SEQUENCE [LARGE SCALE GENOMIC DNA]</scope>
    <source>
        <strain evidence="1">323S2</strain>
    </source>
</reference>
<name>A0A7Z0TQ64_9BRAD</name>
<dbReference type="AlphaFoldDB" id="A0A7Z0TQ64"/>
<evidence type="ECO:0000313" key="1">
    <source>
        <dbReference type="EMBL" id="NYY88085.1"/>
    </source>
</evidence>
<evidence type="ECO:0000313" key="2">
    <source>
        <dbReference type="EMBL" id="UGX95792.1"/>
    </source>
</evidence>
<dbReference type="Proteomes" id="UP000564836">
    <property type="component" value="Chromosome"/>
</dbReference>
<protein>
    <submittedName>
        <fullName evidence="1">Uncharacterized protein</fullName>
    </submittedName>
</protein>
<accession>A0A7Z0TQ64</accession>
<dbReference type="EMBL" id="CP088280">
    <property type="protein sequence ID" value="UGX95792.1"/>
    <property type="molecule type" value="Genomic_DNA"/>
</dbReference>
<evidence type="ECO:0000313" key="3">
    <source>
        <dbReference type="Proteomes" id="UP000564836"/>
    </source>
</evidence>
<sequence>MTDVKIVTIDLAKLPELPPLHERTEVLEVVVPEDDKRQYDKLAAELGDADLETLMARIMGAIVNGVEQLTDEERARAVLRFTIGETGGTD</sequence>